<gene>
    <name evidence="1" type="ORF">NQ318_020760</name>
</gene>
<sequence length="347" mass="39070">MNTKGFELDFKNNVLKINGEEIVLHRKTEETIRVILAKDTAVPERIEMILDAHLDGNPCVGNILVFEPRSYDGEVARGIAVGKALLLTQKTVIITQKGIVLGYCSSVSSVIRKLDTQENSVRKITGELANLLSSSSRSLRSDQTTKLMSLITKRKVGNPLGRSIAVLANSKVILGSVEFPCLKRQTLKTHSREIRWYRRVPEVLEEIHNGRVPQITVAQQEKERSVFYLVTKQLSHHKPTSKCLGHTCLIEGCALVPQYKQFGDTEDSQRTRWPGLEGNKKYARSPFPVYWNRNPGMLLQPPGDRPTRELWTVFSTGRLDAPRCTMSHAAGIIMHQRIMVQFGTKCL</sequence>
<name>A0AAV8Y9L4_9CUCU</name>
<dbReference type="AlphaFoldDB" id="A0AAV8Y9L4"/>
<dbReference type="Proteomes" id="UP001162162">
    <property type="component" value="Unassembled WGS sequence"/>
</dbReference>
<protein>
    <submittedName>
        <fullName evidence="1">Uncharacterized protein</fullName>
    </submittedName>
</protein>
<organism evidence="1 2">
    <name type="scientific">Aromia moschata</name>
    <dbReference type="NCBI Taxonomy" id="1265417"/>
    <lineage>
        <taxon>Eukaryota</taxon>
        <taxon>Metazoa</taxon>
        <taxon>Ecdysozoa</taxon>
        <taxon>Arthropoda</taxon>
        <taxon>Hexapoda</taxon>
        <taxon>Insecta</taxon>
        <taxon>Pterygota</taxon>
        <taxon>Neoptera</taxon>
        <taxon>Endopterygota</taxon>
        <taxon>Coleoptera</taxon>
        <taxon>Polyphaga</taxon>
        <taxon>Cucujiformia</taxon>
        <taxon>Chrysomeloidea</taxon>
        <taxon>Cerambycidae</taxon>
        <taxon>Cerambycinae</taxon>
        <taxon>Callichromatini</taxon>
        <taxon>Aromia</taxon>
    </lineage>
</organism>
<comment type="caution">
    <text evidence="1">The sequence shown here is derived from an EMBL/GenBank/DDBJ whole genome shotgun (WGS) entry which is preliminary data.</text>
</comment>
<keyword evidence="2" id="KW-1185">Reference proteome</keyword>
<reference evidence="1" key="1">
    <citation type="journal article" date="2023" name="Insect Mol. Biol.">
        <title>Genome sequencing provides insights into the evolution of gene families encoding plant cell wall-degrading enzymes in longhorned beetles.</title>
        <authorList>
            <person name="Shin N.R."/>
            <person name="Okamura Y."/>
            <person name="Kirsch R."/>
            <person name="Pauchet Y."/>
        </authorList>
    </citation>
    <scope>NUCLEOTIDE SEQUENCE</scope>
    <source>
        <strain evidence="1">AMC_N1</strain>
    </source>
</reference>
<proteinExistence type="predicted"/>
<evidence type="ECO:0000313" key="2">
    <source>
        <dbReference type="Proteomes" id="UP001162162"/>
    </source>
</evidence>
<dbReference type="EMBL" id="JAPWTK010000139">
    <property type="protein sequence ID" value="KAJ8948275.1"/>
    <property type="molecule type" value="Genomic_DNA"/>
</dbReference>
<accession>A0AAV8Y9L4</accession>
<evidence type="ECO:0000313" key="1">
    <source>
        <dbReference type="EMBL" id="KAJ8948275.1"/>
    </source>
</evidence>